<dbReference type="Pfam" id="PF04072">
    <property type="entry name" value="LCM"/>
    <property type="match status" value="1"/>
</dbReference>
<reference evidence="7 8" key="1">
    <citation type="submission" date="2023-06" db="EMBL/GenBank/DDBJ databases">
        <authorList>
            <person name="Oyuntsetseg B."/>
            <person name="Kim S.B."/>
        </authorList>
    </citation>
    <scope>NUCLEOTIDE SEQUENCE [LARGE SCALE GENOMIC DNA]</scope>
    <source>
        <strain evidence="7 8">2-15</strain>
    </source>
</reference>
<dbReference type="Gene3D" id="3.40.50.150">
    <property type="entry name" value="Vaccinia Virus protein VP39"/>
    <property type="match status" value="1"/>
</dbReference>
<evidence type="ECO:0000313" key="7">
    <source>
        <dbReference type="EMBL" id="WIX78580.1"/>
    </source>
</evidence>
<dbReference type="PANTHER" id="PTHR43619">
    <property type="entry name" value="S-ADENOSYL-L-METHIONINE-DEPENDENT METHYLTRANSFERASE YKTD-RELATED"/>
    <property type="match status" value="1"/>
</dbReference>
<dbReference type="KEGG" id="acab:QRX50_45765"/>
<keyword evidence="3 6" id="KW-0489">Methyltransferase</keyword>
<evidence type="ECO:0000256" key="2">
    <source>
        <dbReference type="ARBA" id="ARBA00008138"/>
    </source>
</evidence>
<organism evidence="7 8">
    <name type="scientific">Amycolatopsis carbonis</name>
    <dbReference type="NCBI Taxonomy" id="715471"/>
    <lineage>
        <taxon>Bacteria</taxon>
        <taxon>Bacillati</taxon>
        <taxon>Actinomycetota</taxon>
        <taxon>Actinomycetes</taxon>
        <taxon>Pseudonocardiales</taxon>
        <taxon>Pseudonocardiaceae</taxon>
        <taxon>Amycolatopsis</taxon>
    </lineage>
</organism>
<keyword evidence="8" id="KW-1185">Reference proteome</keyword>
<dbReference type="AlphaFoldDB" id="A0A9Y2MRL0"/>
<dbReference type="SUPFAM" id="SSF53335">
    <property type="entry name" value="S-adenosyl-L-methionine-dependent methyltransferases"/>
    <property type="match status" value="1"/>
</dbReference>
<dbReference type="InterPro" id="IPR011610">
    <property type="entry name" value="SAM_mthyl_Trfase_ML2640-like"/>
</dbReference>
<dbReference type="Proteomes" id="UP001236014">
    <property type="component" value="Chromosome"/>
</dbReference>
<evidence type="ECO:0000313" key="8">
    <source>
        <dbReference type="Proteomes" id="UP001236014"/>
    </source>
</evidence>
<evidence type="ECO:0000256" key="3">
    <source>
        <dbReference type="ARBA" id="ARBA00022603"/>
    </source>
</evidence>
<name>A0A9Y2MRL0_9PSEU</name>
<keyword evidence="5 6" id="KW-0949">S-adenosyl-L-methionine</keyword>
<dbReference type="NCBIfam" id="TIGR00027">
    <property type="entry name" value="mthyl_TIGR00027"/>
    <property type="match status" value="1"/>
</dbReference>
<evidence type="ECO:0000256" key="1">
    <source>
        <dbReference type="ARBA" id="ARBA00003907"/>
    </source>
</evidence>
<comment type="function">
    <text evidence="1 6">Exhibits S-adenosyl-L-methionine-dependent methyltransferase activity.</text>
</comment>
<dbReference type="PANTHER" id="PTHR43619:SF2">
    <property type="entry name" value="S-ADENOSYL-L-METHIONINE-DEPENDENT METHYLTRANSFERASES SUPERFAMILY PROTEIN"/>
    <property type="match status" value="1"/>
</dbReference>
<proteinExistence type="inferred from homology"/>
<evidence type="ECO:0000256" key="6">
    <source>
        <dbReference type="RuleBase" id="RU362030"/>
    </source>
</evidence>
<dbReference type="GO" id="GO:0032259">
    <property type="term" value="P:methylation"/>
    <property type="evidence" value="ECO:0007669"/>
    <property type="project" value="UniProtKB-KW"/>
</dbReference>
<comment type="similarity">
    <text evidence="2 6">Belongs to the UPF0677 family.</text>
</comment>
<accession>A0A9Y2MRL0</accession>
<dbReference type="InterPro" id="IPR007213">
    <property type="entry name" value="Ppm1/Ppm2/Tcmp"/>
</dbReference>
<dbReference type="EC" id="2.1.1.-" evidence="6"/>
<dbReference type="InterPro" id="IPR029063">
    <property type="entry name" value="SAM-dependent_MTases_sf"/>
</dbReference>
<dbReference type="RefSeq" id="WP_285969293.1">
    <property type="nucleotide sequence ID" value="NZ_CP127294.1"/>
</dbReference>
<keyword evidence="4 7" id="KW-0808">Transferase</keyword>
<sequence>MTVGSAFWIAAVRARESERADRLFDDPFARELAGERGFTTMAASERATGSENPYLPVRVRWFDDLATAARDVTQVVLLGAGLDTRPYRLDLPATLDWYEVDRAEVFATKEPVLAQATPRCRRHTVAADLNTDWATPLLDAGYQAGAQTLWLAEGLFFYFAEDQIVTLLETSARLCGPGSRFAADVTGTTGLDSPAMQPYRKWCAANGFPPPFGSDDPAALFRAGGWHPGHITAPGAADANHGRLHPQPEGVVPGRSHFVTAVI</sequence>
<dbReference type="GO" id="GO:0008168">
    <property type="term" value="F:methyltransferase activity"/>
    <property type="evidence" value="ECO:0007669"/>
    <property type="project" value="UniProtKB-UniRule"/>
</dbReference>
<protein>
    <recommendedName>
        <fullName evidence="6">S-adenosyl-L-methionine-dependent methyltransferase</fullName>
        <ecNumber evidence="6">2.1.1.-</ecNumber>
    </recommendedName>
</protein>
<evidence type="ECO:0000256" key="4">
    <source>
        <dbReference type="ARBA" id="ARBA00022679"/>
    </source>
</evidence>
<dbReference type="EMBL" id="CP127294">
    <property type="protein sequence ID" value="WIX78580.1"/>
    <property type="molecule type" value="Genomic_DNA"/>
</dbReference>
<gene>
    <name evidence="7" type="ORF">QRX50_45765</name>
</gene>
<evidence type="ECO:0000256" key="5">
    <source>
        <dbReference type="ARBA" id="ARBA00022691"/>
    </source>
</evidence>